<dbReference type="InterPro" id="IPR049039">
    <property type="entry name" value="RMD1-3_a_helical_rpt"/>
</dbReference>
<keyword evidence="3" id="KW-0472">Membrane</keyword>
<evidence type="ECO:0000313" key="5">
    <source>
        <dbReference type="Proteomes" id="UP001217089"/>
    </source>
</evidence>
<keyword evidence="3" id="KW-0812">Transmembrane</keyword>
<evidence type="ECO:0000256" key="3">
    <source>
        <dbReference type="SAM" id="Phobius"/>
    </source>
</evidence>
<sequence>MSSVLRQHSALFGAVGTGLFVGIGGAIFYMRLANSVLRQLVSLSNTIAELRNEVLELKQKLESSRPRRRFRGYFSAPTSSGEEDTDAYEDAYDDGPELSTTTSDSYQDVLTEPEDDNKSTSSGKQSKEDDLFEQVDKLYLTDVEYYWRLAKSTYQVGQIEGSRGNEEKKKELLYEAKDLASKAVNLNEKVLYNEHIERAIDLNPKDPSNHHLLGRWCFGVYMLSWIERKAAGALYATPPTSTAEEALQHFMEAENLNPGVWKENMLYIAKCYIEVGKYKEAKEWLEKAQRLPVISQDDKTSQTEIDSLLTKT</sequence>
<dbReference type="PANTHER" id="PTHR16056:SF37">
    <property type="entry name" value="REGULATOR OF MICROTUBULE DYNAMICS PROTEIN 3-LIKE ISOFORM X1"/>
    <property type="match status" value="1"/>
</dbReference>
<evidence type="ECO:0000256" key="1">
    <source>
        <dbReference type="SAM" id="Coils"/>
    </source>
</evidence>
<feature type="compositionally biased region" description="Polar residues" evidence="2">
    <location>
        <begin position="98"/>
        <end position="108"/>
    </location>
</feature>
<dbReference type="Gene3D" id="1.25.40.10">
    <property type="entry name" value="Tetratricopeptide repeat domain"/>
    <property type="match status" value="1"/>
</dbReference>
<keyword evidence="3" id="KW-1133">Transmembrane helix</keyword>
<reference evidence="4 5" key="1">
    <citation type="submission" date="2022-12" db="EMBL/GenBank/DDBJ databases">
        <title>Chromosome-level genome of Tegillarca granosa.</title>
        <authorList>
            <person name="Kim J."/>
        </authorList>
    </citation>
    <scope>NUCLEOTIDE SEQUENCE [LARGE SCALE GENOMIC DNA]</scope>
    <source>
        <strain evidence="4">Teg-2019</strain>
        <tissue evidence="4">Adductor muscle</tissue>
    </source>
</reference>
<protein>
    <recommendedName>
        <fullName evidence="6">Regulator of microtubule dynamics protein 3</fullName>
    </recommendedName>
</protein>
<keyword evidence="5" id="KW-1185">Reference proteome</keyword>
<dbReference type="SUPFAM" id="SSF48452">
    <property type="entry name" value="TPR-like"/>
    <property type="match status" value="1"/>
</dbReference>
<comment type="caution">
    <text evidence="4">The sequence shown here is derived from an EMBL/GenBank/DDBJ whole genome shotgun (WGS) entry which is preliminary data.</text>
</comment>
<name>A0ABQ9ETT8_TEGGR</name>
<dbReference type="EMBL" id="JARBDR010000657">
    <property type="protein sequence ID" value="KAJ8308602.1"/>
    <property type="molecule type" value="Genomic_DNA"/>
</dbReference>
<proteinExistence type="predicted"/>
<dbReference type="Pfam" id="PF21033">
    <property type="entry name" value="RMD1-3"/>
    <property type="match status" value="1"/>
</dbReference>
<organism evidence="4 5">
    <name type="scientific">Tegillarca granosa</name>
    <name type="common">Malaysian cockle</name>
    <name type="synonym">Anadara granosa</name>
    <dbReference type="NCBI Taxonomy" id="220873"/>
    <lineage>
        <taxon>Eukaryota</taxon>
        <taxon>Metazoa</taxon>
        <taxon>Spiralia</taxon>
        <taxon>Lophotrochozoa</taxon>
        <taxon>Mollusca</taxon>
        <taxon>Bivalvia</taxon>
        <taxon>Autobranchia</taxon>
        <taxon>Pteriomorphia</taxon>
        <taxon>Arcoida</taxon>
        <taxon>Arcoidea</taxon>
        <taxon>Arcidae</taxon>
        <taxon>Tegillarca</taxon>
    </lineage>
</organism>
<gene>
    <name evidence="4" type="ORF">KUTeg_013476</name>
</gene>
<feature type="coiled-coil region" evidence="1">
    <location>
        <begin position="33"/>
        <end position="60"/>
    </location>
</feature>
<evidence type="ECO:0000256" key="2">
    <source>
        <dbReference type="SAM" id="MobiDB-lite"/>
    </source>
</evidence>
<accession>A0ABQ9ETT8</accession>
<feature type="region of interest" description="Disordered" evidence="2">
    <location>
        <begin position="72"/>
        <end position="128"/>
    </location>
</feature>
<dbReference type="Proteomes" id="UP001217089">
    <property type="component" value="Unassembled WGS sequence"/>
</dbReference>
<dbReference type="InterPro" id="IPR011990">
    <property type="entry name" value="TPR-like_helical_dom_sf"/>
</dbReference>
<feature type="compositionally biased region" description="Acidic residues" evidence="2">
    <location>
        <begin position="81"/>
        <end position="96"/>
    </location>
</feature>
<evidence type="ECO:0000313" key="4">
    <source>
        <dbReference type="EMBL" id="KAJ8308602.1"/>
    </source>
</evidence>
<evidence type="ECO:0008006" key="6">
    <source>
        <dbReference type="Google" id="ProtNLM"/>
    </source>
</evidence>
<feature type="transmembrane region" description="Helical" evidence="3">
    <location>
        <begin position="12"/>
        <end position="30"/>
    </location>
</feature>
<keyword evidence="1" id="KW-0175">Coiled coil</keyword>
<dbReference type="PANTHER" id="PTHR16056">
    <property type="entry name" value="REGULATOR OF MICROTUBULE DYNAMICS PROTEIN"/>
    <property type="match status" value="1"/>
</dbReference>